<keyword evidence="3" id="KW-1185">Reference proteome</keyword>
<reference evidence="2" key="1">
    <citation type="submission" date="2020-01" db="EMBL/GenBank/DDBJ databases">
        <authorList>
            <person name="Mishra B."/>
        </authorList>
    </citation>
    <scope>NUCLEOTIDE SEQUENCE [LARGE SCALE GENOMIC DNA]</scope>
</reference>
<comment type="caution">
    <text evidence="2">The sequence shown here is derived from an EMBL/GenBank/DDBJ whole genome shotgun (WGS) entry which is preliminary data.</text>
</comment>
<feature type="region of interest" description="Disordered" evidence="1">
    <location>
        <begin position="20"/>
        <end position="54"/>
    </location>
</feature>
<dbReference type="OrthoDB" id="1077311at2759"/>
<dbReference type="AlphaFoldDB" id="A0A6D2IJW5"/>
<dbReference type="Proteomes" id="UP000467841">
    <property type="component" value="Unassembled WGS sequence"/>
</dbReference>
<gene>
    <name evidence="2" type="ORF">MERR_LOCUS17822</name>
</gene>
<evidence type="ECO:0000313" key="2">
    <source>
        <dbReference type="EMBL" id="CAA7030587.1"/>
    </source>
</evidence>
<protein>
    <submittedName>
        <fullName evidence="2">Uncharacterized protein</fullName>
    </submittedName>
</protein>
<feature type="compositionally biased region" description="Basic and acidic residues" evidence="1">
    <location>
        <begin position="23"/>
        <end position="41"/>
    </location>
</feature>
<proteinExistence type="predicted"/>
<evidence type="ECO:0000313" key="3">
    <source>
        <dbReference type="Proteomes" id="UP000467841"/>
    </source>
</evidence>
<sequence length="96" mass="10569">MNTKNNVVEDVSTFFVFEASADSETHEERRQHGNANDDKGYEVYGNDAESTSQKTIGGTGYVELETESFSLAECVRLQSHVPEGCELLIDSMANTS</sequence>
<dbReference type="EMBL" id="CACVBM020001096">
    <property type="protein sequence ID" value="CAA7030587.1"/>
    <property type="molecule type" value="Genomic_DNA"/>
</dbReference>
<organism evidence="2 3">
    <name type="scientific">Microthlaspi erraticum</name>
    <dbReference type="NCBI Taxonomy" id="1685480"/>
    <lineage>
        <taxon>Eukaryota</taxon>
        <taxon>Viridiplantae</taxon>
        <taxon>Streptophyta</taxon>
        <taxon>Embryophyta</taxon>
        <taxon>Tracheophyta</taxon>
        <taxon>Spermatophyta</taxon>
        <taxon>Magnoliopsida</taxon>
        <taxon>eudicotyledons</taxon>
        <taxon>Gunneridae</taxon>
        <taxon>Pentapetalae</taxon>
        <taxon>rosids</taxon>
        <taxon>malvids</taxon>
        <taxon>Brassicales</taxon>
        <taxon>Brassicaceae</taxon>
        <taxon>Coluteocarpeae</taxon>
        <taxon>Microthlaspi</taxon>
    </lineage>
</organism>
<accession>A0A6D2IJW5</accession>
<name>A0A6D2IJW5_9BRAS</name>
<evidence type="ECO:0000256" key="1">
    <source>
        <dbReference type="SAM" id="MobiDB-lite"/>
    </source>
</evidence>